<keyword evidence="5" id="KW-1185">Reference proteome</keyword>
<dbReference type="Proteomes" id="UP000287533">
    <property type="component" value="Unassembled WGS sequence"/>
</dbReference>
<feature type="domain" description="DUF5648" evidence="3">
    <location>
        <begin position="536"/>
        <end position="625"/>
    </location>
</feature>
<evidence type="ECO:0000256" key="1">
    <source>
        <dbReference type="ARBA" id="ARBA00004196"/>
    </source>
</evidence>
<evidence type="ECO:0000256" key="2">
    <source>
        <dbReference type="SAM" id="SignalP"/>
    </source>
</evidence>
<dbReference type="Gene3D" id="2.60.40.4270">
    <property type="entry name" value="Listeria-Bacteroides repeat domain"/>
    <property type="match status" value="3"/>
</dbReference>
<dbReference type="GO" id="GO:0030313">
    <property type="term" value="C:cell envelope"/>
    <property type="evidence" value="ECO:0007669"/>
    <property type="project" value="UniProtKB-SubCell"/>
</dbReference>
<name>A0A430FBQ5_9BIFI</name>
<dbReference type="InterPro" id="IPR043708">
    <property type="entry name" value="DUF5648"/>
</dbReference>
<accession>A0A430FBQ5</accession>
<gene>
    <name evidence="4" type="ORF">D2E25_2047</name>
</gene>
<dbReference type="Pfam" id="PF09479">
    <property type="entry name" value="Flg_new"/>
    <property type="match status" value="3"/>
</dbReference>
<evidence type="ECO:0000259" key="3">
    <source>
        <dbReference type="Pfam" id="PF18885"/>
    </source>
</evidence>
<dbReference type="InterPro" id="IPR042229">
    <property type="entry name" value="Listeria/Bacterioides_rpt_sf"/>
</dbReference>
<protein>
    <submittedName>
        <fullName evidence="4">Prophage pi3 protein 01</fullName>
    </submittedName>
</protein>
<dbReference type="AlphaFoldDB" id="A0A430FBQ5"/>
<evidence type="ECO:0000313" key="4">
    <source>
        <dbReference type="EMBL" id="RSX50276.1"/>
    </source>
</evidence>
<dbReference type="EMBL" id="QXGL01000020">
    <property type="protein sequence ID" value="RSX50276.1"/>
    <property type="molecule type" value="Genomic_DNA"/>
</dbReference>
<sequence length="703" mass="75835">GSLSLKERFLKMTGNTKVWRAPLAGLASLAMIATMGVAAGTASAAERSVTLNAGTGATYSDGTSSYTLKDNDSTAKFEQLYANLPTRSGYTFTGWYAKDSKTAVSPTDENLNGQTLTAHWTVDGKVMFTPAGAAFTKGDGITPTVEYVNNSGNKQSLPANGSYEVPVASGDVLADWQVPTDTDPADGDQYEWYTTAQGGAKADVKNLKAGSTVYLQVTQLAGHKVSFNATTASKDDFAGSTDPVRVADGAKQSTVAFPEGYYFTTGGSQKKLAAWNASPAYDESKGIKADTEYTAATGTTVAHLVTFENYDGKGNAKTLVVKDGTTINSVKRFSAPKSNDDAKFDGFYTVDASGNVTKAKADLDSVIKADVTLHAKWTPVAQDVTVSFDPYYDNAPAPETQKVKSDGWVSQPKTPTRAGYVFKGWKYTKSDGRTTVEVKKADLDDFFPVKVTELKVADNKASFLATWTETDKSAYADAKGAVDLTRDQNEYTRQSWIEYTDAYNDITDGDGEQSDGSFNGSDFDYDQATKDLKAAQKKLVQKADTKMYVLYNKNNSDHLYTTSLDEYNGLGKLGWNAQGVSFKVTLNKAPYSAAIYRVYNPNSGEHLFLQKGEAANAVAHGWTYDEPSTDQTPSDLPTGWKDGDPIPFFYTPQNATTTLNRLFNPNARDAGSHYYTANAGETKILVGFGWKLESASALKVAAK</sequence>
<comment type="caution">
    <text evidence="4">The sequence shown here is derived from an EMBL/GenBank/DDBJ whole genome shotgun (WGS) entry which is preliminary data.</text>
</comment>
<feature type="signal peptide" evidence="2">
    <location>
        <begin position="1"/>
        <end position="44"/>
    </location>
</feature>
<keyword evidence="2" id="KW-0732">Signal</keyword>
<evidence type="ECO:0000313" key="5">
    <source>
        <dbReference type="Proteomes" id="UP000287533"/>
    </source>
</evidence>
<organism evidence="4 5">
    <name type="scientific">Bifidobacterium goeldii</name>
    <dbReference type="NCBI Taxonomy" id="2306975"/>
    <lineage>
        <taxon>Bacteria</taxon>
        <taxon>Bacillati</taxon>
        <taxon>Actinomycetota</taxon>
        <taxon>Actinomycetes</taxon>
        <taxon>Bifidobacteriales</taxon>
        <taxon>Bifidobacteriaceae</taxon>
        <taxon>Bifidobacterium</taxon>
    </lineage>
</organism>
<dbReference type="NCBIfam" id="TIGR02543">
    <property type="entry name" value="List_Bact_rpt"/>
    <property type="match status" value="1"/>
</dbReference>
<dbReference type="Pfam" id="PF18885">
    <property type="entry name" value="DUF5648"/>
    <property type="match status" value="2"/>
</dbReference>
<dbReference type="InterPro" id="IPR013378">
    <property type="entry name" value="InlB-like_B-rpt"/>
</dbReference>
<comment type="subcellular location">
    <subcellularLocation>
        <location evidence="1">Cell envelope</location>
    </subcellularLocation>
</comment>
<reference evidence="4 5" key="1">
    <citation type="submission" date="2018-09" db="EMBL/GenBank/DDBJ databases">
        <title>Characterization of the phylogenetic diversity of five novel species belonging to the genus Bifidobacterium.</title>
        <authorList>
            <person name="Lugli G.A."/>
            <person name="Duranti S."/>
            <person name="Milani C."/>
        </authorList>
    </citation>
    <scope>NUCLEOTIDE SEQUENCE [LARGE SCALE GENOMIC DNA]</scope>
    <source>
        <strain evidence="4 5">2034B</strain>
    </source>
</reference>
<feature type="non-terminal residue" evidence="4">
    <location>
        <position position="1"/>
    </location>
</feature>
<feature type="domain" description="DUF5648" evidence="3">
    <location>
        <begin position="638"/>
        <end position="695"/>
    </location>
</feature>
<feature type="chain" id="PRO_5019392148" evidence="2">
    <location>
        <begin position="45"/>
        <end position="703"/>
    </location>
</feature>
<proteinExistence type="predicted"/>